<dbReference type="SUPFAM" id="SSF89095">
    <property type="entry name" value="GatB/YqeY motif"/>
    <property type="match status" value="1"/>
</dbReference>
<dbReference type="Gene3D" id="1.10.10.410">
    <property type="match status" value="1"/>
</dbReference>
<name>A0A381XZS0_9ZZZZ</name>
<dbReference type="EMBL" id="UINC01016978">
    <property type="protein sequence ID" value="SVA70264.1"/>
    <property type="molecule type" value="Genomic_DNA"/>
</dbReference>
<dbReference type="Gene3D" id="1.10.1510.10">
    <property type="entry name" value="Uncharacterised protein YqeY/AIM41 PF09424, N-terminal domain"/>
    <property type="match status" value="1"/>
</dbReference>
<dbReference type="InterPro" id="IPR023168">
    <property type="entry name" value="GatB_Yqey_C_2"/>
</dbReference>
<dbReference type="Pfam" id="PF09424">
    <property type="entry name" value="YqeY"/>
    <property type="match status" value="1"/>
</dbReference>
<sequence length="147" mass="16576">MSYFEQIKADMYSSMKSGDKEKTATLRTVLSILKAKRIDKRDDLTEAEELKELRTFAKQRNEAMAMFEKGGRNDLVQKELNELNTIEHYLPKMMDEKSIRELIQKIIIETGASGMADMGKVMPQIMKAGGGLIDGRTAQTIVGELLS</sequence>
<dbReference type="PANTHER" id="PTHR28055">
    <property type="entry name" value="ALTERED INHERITANCE OF MITOCHONDRIA PROTEIN 41, MITOCHONDRIAL"/>
    <property type="match status" value="1"/>
</dbReference>
<accession>A0A381XZS0</accession>
<dbReference type="InterPro" id="IPR042184">
    <property type="entry name" value="YqeY/Aim41_N"/>
</dbReference>
<organism evidence="1">
    <name type="scientific">marine metagenome</name>
    <dbReference type="NCBI Taxonomy" id="408172"/>
    <lineage>
        <taxon>unclassified sequences</taxon>
        <taxon>metagenomes</taxon>
        <taxon>ecological metagenomes</taxon>
    </lineage>
</organism>
<dbReference type="PANTHER" id="PTHR28055:SF1">
    <property type="entry name" value="ALTERED INHERITANCE OF MITOCHONDRIA PROTEIN 41, MITOCHONDRIAL"/>
    <property type="match status" value="1"/>
</dbReference>
<protein>
    <recommendedName>
        <fullName evidence="2">GatB/YqeY domain-containing protein</fullName>
    </recommendedName>
</protein>
<evidence type="ECO:0008006" key="2">
    <source>
        <dbReference type="Google" id="ProtNLM"/>
    </source>
</evidence>
<dbReference type="AlphaFoldDB" id="A0A381XZS0"/>
<evidence type="ECO:0000313" key="1">
    <source>
        <dbReference type="EMBL" id="SVA70264.1"/>
    </source>
</evidence>
<dbReference type="InterPro" id="IPR003789">
    <property type="entry name" value="Asn/Gln_tRNA_amidoTrase-B-like"/>
</dbReference>
<proteinExistence type="predicted"/>
<reference evidence="1" key="1">
    <citation type="submission" date="2018-05" db="EMBL/GenBank/DDBJ databases">
        <authorList>
            <person name="Lanie J.A."/>
            <person name="Ng W.-L."/>
            <person name="Kazmierczak K.M."/>
            <person name="Andrzejewski T.M."/>
            <person name="Davidsen T.M."/>
            <person name="Wayne K.J."/>
            <person name="Tettelin H."/>
            <person name="Glass J.I."/>
            <person name="Rusch D."/>
            <person name="Podicherti R."/>
            <person name="Tsui H.-C.T."/>
            <person name="Winkler M.E."/>
        </authorList>
    </citation>
    <scope>NUCLEOTIDE SEQUENCE</scope>
</reference>
<dbReference type="InterPro" id="IPR019004">
    <property type="entry name" value="YqeY/Aim41"/>
</dbReference>
<gene>
    <name evidence="1" type="ORF">METZ01_LOCUS123118</name>
</gene>
<dbReference type="GO" id="GO:0016884">
    <property type="term" value="F:carbon-nitrogen ligase activity, with glutamine as amido-N-donor"/>
    <property type="evidence" value="ECO:0007669"/>
    <property type="project" value="InterPro"/>
</dbReference>